<dbReference type="InterPro" id="IPR001130">
    <property type="entry name" value="TatD-like"/>
</dbReference>
<feature type="non-terminal residue" evidence="1">
    <location>
        <position position="302"/>
    </location>
</feature>
<accession>A0A8J2SIG4</accession>
<dbReference type="InterPro" id="IPR053044">
    <property type="entry name" value="Metallo-hydrolase/TatD-type"/>
</dbReference>
<dbReference type="Gene3D" id="3.20.20.140">
    <property type="entry name" value="Metal-dependent hydrolases"/>
    <property type="match status" value="1"/>
</dbReference>
<keyword evidence="2" id="KW-1185">Reference proteome</keyword>
<reference evidence="1" key="1">
    <citation type="submission" date="2021-11" db="EMBL/GenBank/DDBJ databases">
        <authorList>
            <consortium name="Genoscope - CEA"/>
            <person name="William W."/>
        </authorList>
    </citation>
    <scope>NUCLEOTIDE SEQUENCE</scope>
</reference>
<dbReference type="SUPFAM" id="SSF51556">
    <property type="entry name" value="Metallo-dependent hydrolases"/>
    <property type="match status" value="1"/>
</dbReference>
<proteinExistence type="predicted"/>
<dbReference type="OrthoDB" id="6079689at2759"/>
<dbReference type="Pfam" id="PF01026">
    <property type="entry name" value="TatD_DNase"/>
    <property type="match status" value="1"/>
</dbReference>
<dbReference type="InterPro" id="IPR032466">
    <property type="entry name" value="Metal_Hydrolase"/>
</dbReference>
<protein>
    <recommendedName>
        <fullName evidence="3">TatD related DNase</fullName>
    </recommendedName>
</protein>
<comment type="caution">
    <text evidence="1">The sequence shown here is derived from an EMBL/GenBank/DDBJ whole genome shotgun (WGS) entry which is preliminary data.</text>
</comment>
<dbReference type="PANTHER" id="PTHR47345:SF1">
    <property type="entry name" value="CUT9-INTERACTING PROTEIN SCN1"/>
    <property type="match status" value="1"/>
</dbReference>
<dbReference type="PANTHER" id="PTHR47345">
    <property type="entry name" value="CUT9-INTERACTING PROTEIN SCN1"/>
    <property type="match status" value="1"/>
</dbReference>
<sequence>MAELAAAMSVPGAFANLKISCPCCAPLQLDDDDDDDYVAPQLDELPPELATALVFDSHCHTFAAADGRYAGITQATEEANWPTVLAACASPRLRPGLGVHPWQAHLVDDVDAFVGRLASNLAEHPAAIVGEIGLCKCAKNVRGAKEERERGLAQQRAVFDAQLRLAARLGRPASVHAVKQHAPLKAALGAVEATPGFAVALHSFSGTAHHVKELLALVDYPLFFGFSHTINVAMNGRRGLAALDDAIRAVPEDRILVESDVDDAAAARVATCRAVQLVATARGWTPTQTAKTTSANAVKWLS</sequence>
<evidence type="ECO:0008006" key="3">
    <source>
        <dbReference type="Google" id="ProtNLM"/>
    </source>
</evidence>
<evidence type="ECO:0000313" key="2">
    <source>
        <dbReference type="Proteomes" id="UP000789595"/>
    </source>
</evidence>
<organism evidence="1 2">
    <name type="scientific">Pelagomonas calceolata</name>
    <dbReference type="NCBI Taxonomy" id="35677"/>
    <lineage>
        <taxon>Eukaryota</taxon>
        <taxon>Sar</taxon>
        <taxon>Stramenopiles</taxon>
        <taxon>Ochrophyta</taxon>
        <taxon>Pelagophyceae</taxon>
        <taxon>Pelagomonadales</taxon>
        <taxon>Pelagomonadaceae</taxon>
        <taxon>Pelagomonas</taxon>
    </lineage>
</organism>
<dbReference type="AlphaFoldDB" id="A0A8J2SIG4"/>
<evidence type="ECO:0000313" key="1">
    <source>
        <dbReference type="EMBL" id="CAH0367232.1"/>
    </source>
</evidence>
<dbReference type="GO" id="GO:0016788">
    <property type="term" value="F:hydrolase activity, acting on ester bonds"/>
    <property type="evidence" value="ECO:0007669"/>
    <property type="project" value="InterPro"/>
</dbReference>
<name>A0A8J2SIG4_9STRA</name>
<dbReference type="Proteomes" id="UP000789595">
    <property type="component" value="Unassembled WGS sequence"/>
</dbReference>
<gene>
    <name evidence="1" type="ORF">PECAL_2P02460</name>
</gene>
<dbReference type="EMBL" id="CAKKNE010000002">
    <property type="protein sequence ID" value="CAH0367232.1"/>
    <property type="molecule type" value="Genomic_DNA"/>
</dbReference>